<comment type="caution">
    <text evidence="7">The sequence shown here is derived from an EMBL/GenBank/DDBJ whole genome shotgun (WGS) entry which is preliminary data.</text>
</comment>
<dbReference type="Pfam" id="PF01494">
    <property type="entry name" value="FAD_binding_3"/>
    <property type="match status" value="2"/>
</dbReference>
<gene>
    <name evidence="7" type="ORF">PECM_008709</name>
</gene>
<reference evidence="7" key="1">
    <citation type="journal article" date="2020" name="Front. Microbiol.">
        <title>Gene regulatory networks of Penicillium echinulatum 2HH and Penicillium oxalicum 114-2 inferred by a computational biology approach.</title>
        <authorList>
            <person name="Lenz A.R."/>
            <person name="Galan-Vasquez E."/>
            <person name="Balbinot E."/>
            <person name="De Abreu F.P."/>
            <person name="De Oliveira N.S."/>
            <person name="Da Rosa L.O."/>
            <person name="De Avila E Silva S."/>
            <person name="Camassola M."/>
            <person name="Dillon A.J.P."/>
            <person name="Perez-Rueda E."/>
        </authorList>
    </citation>
    <scope>NUCLEOTIDE SEQUENCE</scope>
    <source>
        <strain evidence="7">S1M29</strain>
    </source>
</reference>
<evidence type="ECO:0000256" key="2">
    <source>
        <dbReference type="ARBA" id="ARBA00022630"/>
    </source>
</evidence>
<dbReference type="AlphaFoldDB" id="A0A8J8W168"/>
<keyword evidence="4" id="KW-0560">Oxidoreductase</keyword>
<evidence type="ECO:0000259" key="6">
    <source>
        <dbReference type="Pfam" id="PF01494"/>
    </source>
</evidence>
<name>A0A8J8W168_9EURO</name>
<dbReference type="InterPro" id="IPR036188">
    <property type="entry name" value="FAD/NAD-bd_sf"/>
</dbReference>
<feature type="domain" description="FAD-binding" evidence="6">
    <location>
        <begin position="114"/>
        <end position="341"/>
    </location>
</feature>
<proteinExistence type="predicted"/>
<evidence type="ECO:0000256" key="5">
    <source>
        <dbReference type="ARBA" id="ARBA00023033"/>
    </source>
</evidence>
<keyword evidence="2" id="KW-0285">Flavoprotein</keyword>
<dbReference type="InterPro" id="IPR002938">
    <property type="entry name" value="FAD-bd"/>
</dbReference>
<evidence type="ECO:0000313" key="8">
    <source>
        <dbReference type="Proteomes" id="UP000631181"/>
    </source>
</evidence>
<protein>
    <recommendedName>
        <fullName evidence="6">FAD-binding domain-containing protein</fullName>
    </recommendedName>
</protein>
<keyword evidence="5" id="KW-0503">Monooxygenase</keyword>
<dbReference type="GO" id="GO:0004497">
    <property type="term" value="F:monooxygenase activity"/>
    <property type="evidence" value="ECO:0007669"/>
    <property type="project" value="UniProtKB-KW"/>
</dbReference>
<feature type="domain" description="FAD-binding" evidence="6">
    <location>
        <begin position="2"/>
        <end position="41"/>
    </location>
</feature>
<dbReference type="SUPFAM" id="SSF51905">
    <property type="entry name" value="FAD/NAD(P)-binding domain"/>
    <property type="match status" value="1"/>
</dbReference>
<dbReference type="EMBL" id="WIWV01000092">
    <property type="protein sequence ID" value="KAF7714212.1"/>
    <property type="molecule type" value="Genomic_DNA"/>
</dbReference>
<accession>A0A8J8W168</accession>
<dbReference type="OrthoDB" id="47494at2759"/>
<dbReference type="PRINTS" id="PR00420">
    <property type="entry name" value="RNGMNOXGNASE"/>
</dbReference>
<keyword evidence="3" id="KW-0274">FAD</keyword>
<dbReference type="PANTHER" id="PTHR47178">
    <property type="entry name" value="MONOOXYGENASE, FAD-BINDING"/>
    <property type="match status" value="1"/>
</dbReference>
<evidence type="ECO:0000256" key="1">
    <source>
        <dbReference type="ARBA" id="ARBA00001974"/>
    </source>
</evidence>
<dbReference type="Gene3D" id="3.50.50.60">
    <property type="entry name" value="FAD/NAD(P)-binding domain"/>
    <property type="match status" value="1"/>
</dbReference>
<dbReference type="Proteomes" id="UP000631181">
    <property type="component" value="Unassembled WGS sequence"/>
</dbReference>
<evidence type="ECO:0000256" key="3">
    <source>
        <dbReference type="ARBA" id="ARBA00022827"/>
    </source>
</evidence>
<evidence type="ECO:0000256" key="4">
    <source>
        <dbReference type="ARBA" id="ARBA00023002"/>
    </source>
</evidence>
<dbReference type="GO" id="GO:0071949">
    <property type="term" value="F:FAD binding"/>
    <property type="evidence" value="ECO:0007669"/>
    <property type="project" value="InterPro"/>
</dbReference>
<comment type="cofactor">
    <cofactor evidence="1">
        <name>FAD</name>
        <dbReference type="ChEBI" id="CHEBI:57692"/>
    </cofactor>
</comment>
<dbReference type="PANTHER" id="PTHR47178:SF6">
    <property type="entry name" value="FAD-BINDING DOMAIN-CONTAINING PROTEIN"/>
    <property type="match status" value="1"/>
</dbReference>
<sequence>MHVLIIGAGPGGLTVAQCLRKQGISFEIFDRDESENARFQGWAIGLHTIIDDIVSSFPNDMPDLKRSTNHLAPLTLPAQVAVHFAGTNGRIGFEDCPEKPFIRTERYRLRQWLSTNVQIQWGKRARRFEDDHEGVTVHFEDGTTAKGDILVGADGTNSHVREYLLQQPNSDLLKIVPTAAIVGQVRLSGEIFRRHLALGHSGWNIMNPKRNFVSFNGLHHVLPDGHSGHFFWIFMQPDPEVGQSDHWLRTATQEEKLRHVLKTTDSLSPRLREIFELTSSTDVKEDLHYFRDLELDSLPSGRVVLVGDAAHAMSPFRGEGGYQTFIDGLKLSRHLIRLDKEGNASDIEAVQAAVTEYNREMLQRGGEAVRASRGTHKELMGKAKVVSLLLAWVPFLLSLLLRFAIKGPLKLEPLPEERIMLPGEEQMEEKQKVEMGFWKRYVSAILLFLGLGGIISEKYKQI</sequence>
<organism evidence="7 8">
    <name type="scientific">Penicillium ucsense</name>
    <dbReference type="NCBI Taxonomy" id="2839758"/>
    <lineage>
        <taxon>Eukaryota</taxon>
        <taxon>Fungi</taxon>
        <taxon>Dikarya</taxon>
        <taxon>Ascomycota</taxon>
        <taxon>Pezizomycotina</taxon>
        <taxon>Eurotiomycetes</taxon>
        <taxon>Eurotiomycetidae</taxon>
        <taxon>Eurotiales</taxon>
        <taxon>Aspergillaceae</taxon>
        <taxon>Penicillium</taxon>
    </lineage>
</organism>
<evidence type="ECO:0000313" key="7">
    <source>
        <dbReference type="EMBL" id="KAF7714212.1"/>
    </source>
</evidence>
<keyword evidence="8" id="KW-1185">Reference proteome</keyword>